<dbReference type="InterPro" id="IPR002716">
    <property type="entry name" value="PIN_dom"/>
</dbReference>
<dbReference type="Gene3D" id="3.40.50.1010">
    <property type="entry name" value="5'-nuclease"/>
    <property type="match status" value="1"/>
</dbReference>
<dbReference type="PANTHER" id="PTHR36173:SF2">
    <property type="entry name" value="RIBONUCLEASE VAPC16"/>
    <property type="match status" value="1"/>
</dbReference>
<dbReference type="InterPro" id="IPR052919">
    <property type="entry name" value="TA_system_RNase"/>
</dbReference>
<keyword evidence="2" id="KW-0479">Metal-binding</keyword>
<dbReference type="CDD" id="cd09872">
    <property type="entry name" value="PIN_Sll0205-like"/>
    <property type="match status" value="1"/>
</dbReference>
<evidence type="ECO:0000259" key="5">
    <source>
        <dbReference type="Pfam" id="PF01850"/>
    </source>
</evidence>
<evidence type="ECO:0000256" key="2">
    <source>
        <dbReference type="ARBA" id="ARBA00022723"/>
    </source>
</evidence>
<dbReference type="Pfam" id="PF01850">
    <property type="entry name" value="PIN"/>
    <property type="match status" value="1"/>
</dbReference>
<evidence type="ECO:0000313" key="6">
    <source>
        <dbReference type="EMBL" id="MBP2409981.1"/>
    </source>
</evidence>
<proteinExistence type="predicted"/>
<evidence type="ECO:0000256" key="4">
    <source>
        <dbReference type="ARBA" id="ARBA00022842"/>
    </source>
</evidence>
<evidence type="ECO:0000256" key="3">
    <source>
        <dbReference type="ARBA" id="ARBA00022801"/>
    </source>
</evidence>
<dbReference type="InterPro" id="IPR029060">
    <property type="entry name" value="PIN-like_dom_sf"/>
</dbReference>
<keyword evidence="1" id="KW-0540">Nuclease</keyword>
<dbReference type="Proteomes" id="UP000698222">
    <property type="component" value="Unassembled WGS sequence"/>
</dbReference>
<name>A0ABS4YME7_9MICO</name>
<dbReference type="RefSeq" id="WP_209892842.1">
    <property type="nucleotide sequence ID" value="NZ_BAAAJV010000051.1"/>
</dbReference>
<keyword evidence="4" id="KW-0460">Magnesium</keyword>
<keyword evidence="7" id="KW-1185">Reference proteome</keyword>
<reference evidence="6 7" key="1">
    <citation type="submission" date="2021-03" db="EMBL/GenBank/DDBJ databases">
        <title>Sequencing the genomes of 1000 actinobacteria strains.</title>
        <authorList>
            <person name="Klenk H.-P."/>
        </authorList>
    </citation>
    <scope>NUCLEOTIDE SEQUENCE [LARGE SCALE GENOMIC DNA]</scope>
    <source>
        <strain evidence="6 7">DSM 14564</strain>
    </source>
</reference>
<dbReference type="EMBL" id="JAGIOC010000001">
    <property type="protein sequence ID" value="MBP2409981.1"/>
    <property type="molecule type" value="Genomic_DNA"/>
</dbReference>
<comment type="caution">
    <text evidence="6">The sequence shown here is derived from an EMBL/GenBank/DDBJ whole genome shotgun (WGS) entry which is preliminary data.</text>
</comment>
<dbReference type="InterPro" id="IPR041705">
    <property type="entry name" value="PIN_Sll0205"/>
</dbReference>
<evidence type="ECO:0000256" key="1">
    <source>
        <dbReference type="ARBA" id="ARBA00022722"/>
    </source>
</evidence>
<dbReference type="SUPFAM" id="SSF88723">
    <property type="entry name" value="PIN domain-like"/>
    <property type="match status" value="1"/>
</dbReference>
<sequence length="130" mass="14263">MTELLVDTHVLIWAMADPQKLTSAADAALADPDTVVWVSAASAWEIATKVRIGKLAGAESLVLDYAQHLERWYATPLPLDSADSLLAGSIAWDHRDPFDRMIVAQAIRRGLPLVSADKVFDGLRGVERIW</sequence>
<keyword evidence="3" id="KW-0378">Hydrolase</keyword>
<feature type="domain" description="PIN" evidence="5">
    <location>
        <begin position="5"/>
        <end position="122"/>
    </location>
</feature>
<evidence type="ECO:0000313" key="7">
    <source>
        <dbReference type="Proteomes" id="UP000698222"/>
    </source>
</evidence>
<gene>
    <name evidence="6" type="ORF">JOF44_002884</name>
</gene>
<protein>
    <submittedName>
        <fullName evidence="6">PIN domain nuclease of toxin-antitoxin system</fullName>
    </submittedName>
</protein>
<dbReference type="PANTHER" id="PTHR36173">
    <property type="entry name" value="RIBONUCLEASE VAPC16-RELATED"/>
    <property type="match status" value="1"/>
</dbReference>
<organism evidence="6 7">
    <name type="scientific">Brachybacterium fresconis</name>
    <dbReference type="NCBI Taxonomy" id="173363"/>
    <lineage>
        <taxon>Bacteria</taxon>
        <taxon>Bacillati</taxon>
        <taxon>Actinomycetota</taxon>
        <taxon>Actinomycetes</taxon>
        <taxon>Micrococcales</taxon>
        <taxon>Dermabacteraceae</taxon>
        <taxon>Brachybacterium</taxon>
    </lineage>
</organism>
<accession>A0ABS4YME7</accession>